<keyword evidence="1 6" id="KW-0597">Phosphoprotein</keyword>
<dbReference type="SUPFAM" id="SSF46894">
    <property type="entry name" value="C-terminal effector domain of the bipartite response regulators"/>
    <property type="match status" value="1"/>
</dbReference>
<dbReference type="PROSITE" id="PS51755">
    <property type="entry name" value="OMPR_PHOB"/>
    <property type="match status" value="1"/>
</dbReference>
<protein>
    <submittedName>
        <fullName evidence="10">Response regulator transcription factor</fullName>
    </submittedName>
</protein>
<evidence type="ECO:0000256" key="5">
    <source>
        <dbReference type="ARBA" id="ARBA00023163"/>
    </source>
</evidence>
<keyword evidence="4 7" id="KW-0238">DNA-binding</keyword>
<dbReference type="GO" id="GO:0006355">
    <property type="term" value="P:regulation of DNA-templated transcription"/>
    <property type="evidence" value="ECO:0007669"/>
    <property type="project" value="InterPro"/>
</dbReference>
<evidence type="ECO:0000256" key="4">
    <source>
        <dbReference type="ARBA" id="ARBA00023125"/>
    </source>
</evidence>
<evidence type="ECO:0000256" key="7">
    <source>
        <dbReference type="PROSITE-ProRule" id="PRU01091"/>
    </source>
</evidence>
<dbReference type="Pfam" id="PF00486">
    <property type="entry name" value="Trans_reg_C"/>
    <property type="match status" value="1"/>
</dbReference>
<evidence type="ECO:0000256" key="6">
    <source>
        <dbReference type="PROSITE-ProRule" id="PRU00169"/>
    </source>
</evidence>
<dbReference type="EMBL" id="DSMG01000077">
    <property type="protein sequence ID" value="HDX31270.1"/>
    <property type="molecule type" value="Genomic_DNA"/>
</dbReference>
<dbReference type="InterPro" id="IPR001789">
    <property type="entry name" value="Sig_transdc_resp-reg_receiver"/>
</dbReference>
<dbReference type="AlphaFoldDB" id="A0A7C1JXQ7"/>
<proteinExistence type="predicted"/>
<dbReference type="SUPFAM" id="SSF52172">
    <property type="entry name" value="CheY-like"/>
    <property type="match status" value="1"/>
</dbReference>
<dbReference type="GO" id="GO:0032993">
    <property type="term" value="C:protein-DNA complex"/>
    <property type="evidence" value="ECO:0007669"/>
    <property type="project" value="TreeGrafter"/>
</dbReference>
<comment type="caution">
    <text evidence="10">The sequence shown here is derived from an EMBL/GenBank/DDBJ whole genome shotgun (WGS) entry which is preliminary data.</text>
</comment>
<dbReference type="Gene3D" id="6.10.250.690">
    <property type="match status" value="1"/>
</dbReference>
<dbReference type="GO" id="GO:0005829">
    <property type="term" value="C:cytosol"/>
    <property type="evidence" value="ECO:0007669"/>
    <property type="project" value="TreeGrafter"/>
</dbReference>
<dbReference type="PROSITE" id="PS50110">
    <property type="entry name" value="RESPONSE_REGULATORY"/>
    <property type="match status" value="1"/>
</dbReference>
<feature type="domain" description="OmpR/PhoB-type" evidence="9">
    <location>
        <begin position="124"/>
        <end position="222"/>
    </location>
</feature>
<keyword evidence="5" id="KW-0804">Transcription</keyword>
<dbReference type="InterPro" id="IPR039420">
    <property type="entry name" value="WalR-like"/>
</dbReference>
<evidence type="ECO:0000259" key="9">
    <source>
        <dbReference type="PROSITE" id="PS51755"/>
    </source>
</evidence>
<dbReference type="InterPro" id="IPR001867">
    <property type="entry name" value="OmpR/PhoB-type_DNA-bd"/>
</dbReference>
<name>A0A7C1JXQ7_9CHLR</name>
<dbReference type="Gene3D" id="1.10.10.10">
    <property type="entry name" value="Winged helix-like DNA-binding domain superfamily/Winged helix DNA-binding domain"/>
    <property type="match status" value="1"/>
</dbReference>
<dbReference type="SMART" id="SM00862">
    <property type="entry name" value="Trans_reg_C"/>
    <property type="match status" value="1"/>
</dbReference>
<feature type="DNA-binding region" description="OmpR/PhoB-type" evidence="7">
    <location>
        <begin position="124"/>
        <end position="222"/>
    </location>
</feature>
<gene>
    <name evidence="10" type="ORF">ENQ20_07210</name>
</gene>
<feature type="modified residue" description="4-aspartylphosphate" evidence="6">
    <location>
        <position position="51"/>
    </location>
</feature>
<evidence type="ECO:0000256" key="2">
    <source>
        <dbReference type="ARBA" id="ARBA00023012"/>
    </source>
</evidence>
<evidence type="ECO:0000259" key="8">
    <source>
        <dbReference type="PROSITE" id="PS50110"/>
    </source>
</evidence>
<dbReference type="InterPro" id="IPR011006">
    <property type="entry name" value="CheY-like_superfamily"/>
</dbReference>
<dbReference type="Pfam" id="PF00072">
    <property type="entry name" value="Response_reg"/>
    <property type="match status" value="1"/>
</dbReference>
<dbReference type="CDD" id="cd00383">
    <property type="entry name" value="trans_reg_C"/>
    <property type="match status" value="1"/>
</dbReference>
<dbReference type="PANTHER" id="PTHR48111:SF1">
    <property type="entry name" value="TWO-COMPONENT RESPONSE REGULATOR ORR33"/>
    <property type="match status" value="1"/>
</dbReference>
<keyword evidence="3" id="KW-0805">Transcription regulation</keyword>
<organism evidence="10">
    <name type="scientific">Caldilinea aerophila</name>
    <dbReference type="NCBI Taxonomy" id="133453"/>
    <lineage>
        <taxon>Bacteria</taxon>
        <taxon>Bacillati</taxon>
        <taxon>Chloroflexota</taxon>
        <taxon>Caldilineae</taxon>
        <taxon>Caldilineales</taxon>
        <taxon>Caldilineaceae</taxon>
        <taxon>Caldilinea</taxon>
    </lineage>
</organism>
<evidence type="ECO:0000313" key="10">
    <source>
        <dbReference type="EMBL" id="HDX31270.1"/>
    </source>
</evidence>
<dbReference type="InterPro" id="IPR016032">
    <property type="entry name" value="Sig_transdc_resp-reg_C-effctor"/>
</dbReference>
<keyword evidence="2" id="KW-0902">Two-component regulatory system</keyword>
<dbReference type="PANTHER" id="PTHR48111">
    <property type="entry name" value="REGULATOR OF RPOS"/>
    <property type="match status" value="1"/>
</dbReference>
<evidence type="ECO:0000256" key="3">
    <source>
        <dbReference type="ARBA" id="ARBA00023015"/>
    </source>
</evidence>
<sequence>MKILLVEDDLALSDVVSFTLRRAGFEVIPVYDGAAALTTWESTQPALVVLDLNLPKQDGFTVCRQIRSQSQTPIIILSVRGGDEAVVRALELGADDYIVKPFSPAQLVARVRAVLRRAGAGVAGGHLEHKGWVLDPLRHEVRGREGKSLHLTPLETRLLEALMLNAGQVLTAETLIQAVWGAEGASRTMLKQLVYRLRAKLETIGAGDVIETVPGVGYAFGT</sequence>
<dbReference type="GO" id="GO:0000976">
    <property type="term" value="F:transcription cis-regulatory region binding"/>
    <property type="evidence" value="ECO:0007669"/>
    <property type="project" value="TreeGrafter"/>
</dbReference>
<dbReference type="InterPro" id="IPR036388">
    <property type="entry name" value="WH-like_DNA-bd_sf"/>
</dbReference>
<evidence type="ECO:0000256" key="1">
    <source>
        <dbReference type="ARBA" id="ARBA00022553"/>
    </source>
</evidence>
<accession>A0A7C1JXQ7</accession>
<dbReference type="Gene3D" id="3.40.50.2300">
    <property type="match status" value="1"/>
</dbReference>
<dbReference type="GO" id="GO:0000156">
    <property type="term" value="F:phosphorelay response regulator activity"/>
    <property type="evidence" value="ECO:0007669"/>
    <property type="project" value="TreeGrafter"/>
</dbReference>
<dbReference type="SMART" id="SM00448">
    <property type="entry name" value="REC"/>
    <property type="match status" value="1"/>
</dbReference>
<feature type="domain" description="Response regulatory" evidence="8">
    <location>
        <begin position="2"/>
        <end position="115"/>
    </location>
</feature>
<reference evidence="10" key="1">
    <citation type="journal article" date="2020" name="mSystems">
        <title>Genome- and Community-Level Interaction Insights into Carbon Utilization and Element Cycling Functions of Hydrothermarchaeota in Hydrothermal Sediment.</title>
        <authorList>
            <person name="Zhou Z."/>
            <person name="Liu Y."/>
            <person name="Xu W."/>
            <person name="Pan J."/>
            <person name="Luo Z.H."/>
            <person name="Li M."/>
        </authorList>
    </citation>
    <scope>NUCLEOTIDE SEQUENCE [LARGE SCALE GENOMIC DNA]</scope>
    <source>
        <strain evidence="10">SpSt-289</strain>
    </source>
</reference>